<protein>
    <submittedName>
        <fullName evidence="2">Uncharacterized protein</fullName>
    </submittedName>
</protein>
<keyword evidence="3" id="KW-1185">Reference proteome</keyword>
<dbReference type="EMBL" id="SJPL01000001">
    <property type="protein sequence ID" value="TWT69790.1"/>
    <property type="molecule type" value="Genomic_DNA"/>
</dbReference>
<sequence length="382" mass="42070">MSNTLLKVASGILLIAVAAMIAFGVYREKQIRTDLQQREAALTDSQTIDENTTADELSKLGDGAAANIPALAAGIIGDVPTLETIPKVDAFPWRDALANRLYSNARSRRCGMLIPGLPVRSGLQHREGRLTTIGRIPAISISLELDESAKDKMPRITQVQTENYLAKHRLVIEPILYHDRRGTVYFGTDCRAAFFEKDRPLVTVKSEAMIDQSVGNFLALGLFQDQGECDGRTLIMSFRYAQSDPTLTGLDAAKKTTECLILHLRPDATPDNPSFDVFATTEGRQQIHQLVRSSNLLTDPTTSIRAGVRFDRFVMMGLYPASPVVTDVRLNTDRTMPSAKAQLLMRQGPADDRPGLQDILDDFAGYVADDSIDARLLETFSN</sequence>
<evidence type="ECO:0000313" key="2">
    <source>
        <dbReference type="EMBL" id="TWT69790.1"/>
    </source>
</evidence>
<keyword evidence="1" id="KW-0472">Membrane</keyword>
<dbReference type="AlphaFoldDB" id="A0A5C5Y3I7"/>
<keyword evidence="1" id="KW-1133">Transmembrane helix</keyword>
<organism evidence="2 3">
    <name type="scientific">Crateriforma conspicua</name>
    <dbReference type="NCBI Taxonomy" id="2527996"/>
    <lineage>
        <taxon>Bacteria</taxon>
        <taxon>Pseudomonadati</taxon>
        <taxon>Planctomycetota</taxon>
        <taxon>Planctomycetia</taxon>
        <taxon>Planctomycetales</taxon>
        <taxon>Planctomycetaceae</taxon>
        <taxon>Crateriforma</taxon>
    </lineage>
</organism>
<comment type="caution">
    <text evidence="2">The sequence shown here is derived from an EMBL/GenBank/DDBJ whole genome shotgun (WGS) entry which is preliminary data.</text>
</comment>
<dbReference type="Proteomes" id="UP000317238">
    <property type="component" value="Unassembled WGS sequence"/>
</dbReference>
<reference evidence="2 3" key="1">
    <citation type="submission" date="2019-02" db="EMBL/GenBank/DDBJ databases">
        <title>Deep-cultivation of Planctomycetes and their phenomic and genomic characterization uncovers novel biology.</title>
        <authorList>
            <person name="Wiegand S."/>
            <person name="Jogler M."/>
            <person name="Boedeker C."/>
            <person name="Pinto D."/>
            <person name="Vollmers J."/>
            <person name="Rivas-Marin E."/>
            <person name="Kohn T."/>
            <person name="Peeters S.H."/>
            <person name="Heuer A."/>
            <person name="Rast P."/>
            <person name="Oberbeckmann S."/>
            <person name="Bunk B."/>
            <person name="Jeske O."/>
            <person name="Meyerdierks A."/>
            <person name="Storesund J.E."/>
            <person name="Kallscheuer N."/>
            <person name="Luecker S."/>
            <person name="Lage O.M."/>
            <person name="Pohl T."/>
            <person name="Merkel B.J."/>
            <person name="Hornburger P."/>
            <person name="Mueller R.-W."/>
            <person name="Bruemmer F."/>
            <person name="Labrenz M."/>
            <person name="Spormann A.M."/>
            <person name="Op Den Camp H."/>
            <person name="Overmann J."/>
            <person name="Amann R."/>
            <person name="Jetten M.S.M."/>
            <person name="Mascher T."/>
            <person name="Medema M.H."/>
            <person name="Devos D.P."/>
            <person name="Kaster A.-K."/>
            <person name="Ovreas L."/>
            <person name="Rohde M."/>
            <person name="Galperin M.Y."/>
            <person name="Jogler C."/>
        </authorList>
    </citation>
    <scope>NUCLEOTIDE SEQUENCE [LARGE SCALE GENOMIC DNA]</scope>
    <source>
        <strain evidence="2 3">Pan14r</strain>
    </source>
</reference>
<accession>A0A5C5Y3I7</accession>
<name>A0A5C5Y3I7_9PLAN</name>
<keyword evidence="1" id="KW-0812">Transmembrane</keyword>
<dbReference type="OrthoDB" id="282057at2"/>
<proteinExistence type="predicted"/>
<gene>
    <name evidence="2" type="ORF">Pan14r_20820</name>
</gene>
<feature type="transmembrane region" description="Helical" evidence="1">
    <location>
        <begin position="6"/>
        <end position="26"/>
    </location>
</feature>
<evidence type="ECO:0000313" key="3">
    <source>
        <dbReference type="Proteomes" id="UP000317238"/>
    </source>
</evidence>
<evidence type="ECO:0000256" key="1">
    <source>
        <dbReference type="SAM" id="Phobius"/>
    </source>
</evidence>
<dbReference type="RefSeq" id="WP_146439041.1">
    <property type="nucleotide sequence ID" value="NZ_SJPL01000001.1"/>
</dbReference>